<evidence type="ECO:0000256" key="3">
    <source>
        <dbReference type="ARBA" id="ARBA00022723"/>
    </source>
</evidence>
<dbReference type="PROSITE" id="PS51462">
    <property type="entry name" value="NUDIX"/>
    <property type="match status" value="1"/>
</dbReference>
<evidence type="ECO:0000256" key="4">
    <source>
        <dbReference type="ARBA" id="ARBA00022801"/>
    </source>
</evidence>
<keyword evidence="4" id="KW-0378">Hydrolase</keyword>
<dbReference type="GO" id="GO:0009507">
    <property type="term" value="C:chloroplast"/>
    <property type="evidence" value="ECO:0007669"/>
    <property type="project" value="TreeGrafter"/>
</dbReference>
<dbReference type="Gene3D" id="3.90.79.10">
    <property type="entry name" value="Nucleoside Triphosphate Pyrophosphohydrolase"/>
    <property type="match status" value="1"/>
</dbReference>
<dbReference type="AlphaFoldDB" id="A0AAD6MJN0"/>
<protein>
    <recommendedName>
        <fullName evidence="8">Nudix hydrolase domain-containing protein</fullName>
    </recommendedName>
</protein>
<reference evidence="9" key="1">
    <citation type="journal article" date="2023" name="Mol. Ecol. Resour.">
        <title>Chromosome-level genome assembly of a triploid poplar Populus alba 'Berolinensis'.</title>
        <authorList>
            <person name="Chen S."/>
            <person name="Yu Y."/>
            <person name="Wang X."/>
            <person name="Wang S."/>
            <person name="Zhang T."/>
            <person name="Zhou Y."/>
            <person name="He R."/>
            <person name="Meng N."/>
            <person name="Wang Y."/>
            <person name="Liu W."/>
            <person name="Liu Z."/>
            <person name="Liu J."/>
            <person name="Guo Q."/>
            <person name="Huang H."/>
            <person name="Sederoff R.R."/>
            <person name="Wang G."/>
            <person name="Qu G."/>
            <person name="Chen S."/>
        </authorList>
    </citation>
    <scope>NUCLEOTIDE SEQUENCE</scope>
    <source>
        <strain evidence="9">SC-2020</strain>
    </source>
</reference>
<dbReference type="PROSITE" id="PS00893">
    <property type="entry name" value="NUDIX_BOX"/>
    <property type="match status" value="1"/>
</dbReference>
<organism evidence="9 10">
    <name type="scientific">Populus alba x Populus x berolinensis</name>
    <dbReference type="NCBI Taxonomy" id="444605"/>
    <lineage>
        <taxon>Eukaryota</taxon>
        <taxon>Viridiplantae</taxon>
        <taxon>Streptophyta</taxon>
        <taxon>Embryophyta</taxon>
        <taxon>Tracheophyta</taxon>
        <taxon>Spermatophyta</taxon>
        <taxon>Magnoliopsida</taxon>
        <taxon>eudicotyledons</taxon>
        <taxon>Gunneridae</taxon>
        <taxon>Pentapetalae</taxon>
        <taxon>rosids</taxon>
        <taxon>fabids</taxon>
        <taxon>Malpighiales</taxon>
        <taxon>Salicaceae</taxon>
        <taxon>Saliceae</taxon>
        <taxon>Populus</taxon>
    </lineage>
</organism>
<name>A0AAD6MJN0_9ROSI</name>
<dbReference type="GO" id="GO:0008893">
    <property type="term" value="F:guanosine-3',5'-bis(diphosphate) 3'-diphosphatase activity"/>
    <property type="evidence" value="ECO:0007669"/>
    <property type="project" value="TreeGrafter"/>
</dbReference>
<comment type="cofactor">
    <cofactor evidence="1">
        <name>Mn(2+)</name>
        <dbReference type="ChEBI" id="CHEBI:29035"/>
    </cofactor>
</comment>
<feature type="region of interest" description="Disordered" evidence="7">
    <location>
        <begin position="336"/>
        <end position="355"/>
    </location>
</feature>
<gene>
    <name evidence="9" type="ORF">NC653_019959</name>
</gene>
<dbReference type="CDD" id="cd03671">
    <property type="entry name" value="NUDIX_Ap4A_hydrolase_plant_like"/>
    <property type="match status" value="1"/>
</dbReference>
<dbReference type="HAMAP" id="MF_00298">
    <property type="entry name" value="Nudix_RppH"/>
    <property type="match status" value="1"/>
</dbReference>
<dbReference type="PANTHER" id="PTHR11839:SF22">
    <property type="entry name" value="NUDIX HYDROLASE 26, CHLOROPLASTIC"/>
    <property type="match status" value="1"/>
</dbReference>
<dbReference type="EMBL" id="JAQIZT010000008">
    <property type="protein sequence ID" value="KAJ6986592.1"/>
    <property type="molecule type" value="Genomic_DNA"/>
</dbReference>
<keyword evidence="6" id="KW-0464">Manganese</keyword>
<proteinExistence type="inferred from homology"/>
<evidence type="ECO:0000256" key="1">
    <source>
        <dbReference type="ARBA" id="ARBA00001936"/>
    </source>
</evidence>
<dbReference type="InterPro" id="IPR000086">
    <property type="entry name" value="NUDIX_hydrolase_dom"/>
</dbReference>
<dbReference type="GO" id="GO:0046872">
    <property type="term" value="F:metal ion binding"/>
    <property type="evidence" value="ECO:0007669"/>
    <property type="project" value="UniProtKB-KW"/>
</dbReference>
<dbReference type="SUPFAM" id="SSF55811">
    <property type="entry name" value="Nudix"/>
    <property type="match status" value="1"/>
</dbReference>
<dbReference type="FunFam" id="3.90.79.10:FF:000032">
    <property type="entry name" value="Nudix hydrolase 25"/>
    <property type="match status" value="1"/>
</dbReference>
<dbReference type="GO" id="GO:0006753">
    <property type="term" value="P:nucleoside phosphate metabolic process"/>
    <property type="evidence" value="ECO:0007669"/>
    <property type="project" value="TreeGrafter"/>
</dbReference>
<comment type="caution">
    <text evidence="9">The sequence shown here is derived from an EMBL/GenBank/DDBJ whole genome shotgun (WGS) entry which is preliminary data.</text>
</comment>
<evidence type="ECO:0000256" key="5">
    <source>
        <dbReference type="ARBA" id="ARBA00022842"/>
    </source>
</evidence>
<sequence length="501" mass="56400">MAICRSVFLHSPLLHRPPQPQVLSKPTFFSPNYPPKFSKFTKLPLLHQNPKPHSTTISSLACTSSSMESPPEGYRKNVGICLINPSKKIFAASRLDMPNAWQMPQGGIDENEDPKVAVIRELKEETGVSSAEVLAEAPSWLAYDFPPEVREKLKHQWGSDWKGQAQKWFLLKFTGNEEDINLLGDGSEKPEFGEWSWMSPEQIIDLAVDFKKPVYKEVLAKNDNQFHSRGICQRLFQFFMNNLIARPFKSITLRHADAEPRSSTAVPVDDSWRNEGGSMAEEQAPLILKSTIGEEKLHHQGQERSKDTGSGSEIQVHFKQTEEELEHWTSVDKLGSSVHEPMKGSPRINDGDHPKLKKGDIIPIPLSQKGQLPDDKLCIQKSKKVTEPSHGKEELPLAQVNGVAKGITVRRKAQQEAESNVSTVALGRGPKKFVSIQNSKEEDRAKKGKNIISEDWTLPGEQEPKEVYPRHLISVASNINEKSDAFIQRKKEAMRRNFSVE</sequence>
<dbReference type="GO" id="GO:0034432">
    <property type="term" value="F:bis(5'-adenosyl)-pentaphosphatase activity"/>
    <property type="evidence" value="ECO:0007669"/>
    <property type="project" value="TreeGrafter"/>
</dbReference>
<feature type="domain" description="Nudix hydrolase" evidence="8">
    <location>
        <begin position="73"/>
        <end position="220"/>
    </location>
</feature>
<evidence type="ECO:0000313" key="10">
    <source>
        <dbReference type="Proteomes" id="UP001164929"/>
    </source>
</evidence>
<dbReference type="PANTHER" id="PTHR11839">
    <property type="entry name" value="UDP/ADP-SUGAR PYROPHOSPHATASE"/>
    <property type="match status" value="1"/>
</dbReference>
<keyword evidence="3" id="KW-0479">Metal-binding</keyword>
<dbReference type="Proteomes" id="UP001164929">
    <property type="component" value="Chromosome 8"/>
</dbReference>
<keyword evidence="5" id="KW-0460">Magnesium</keyword>
<dbReference type="InterPro" id="IPR015797">
    <property type="entry name" value="NUDIX_hydrolase-like_dom_sf"/>
</dbReference>
<evidence type="ECO:0000313" key="9">
    <source>
        <dbReference type="EMBL" id="KAJ6986592.1"/>
    </source>
</evidence>
<dbReference type="NCBIfam" id="NF001936">
    <property type="entry name" value="PRK00714.1-3"/>
    <property type="match status" value="1"/>
</dbReference>
<accession>A0AAD6MJN0</accession>
<evidence type="ECO:0000259" key="8">
    <source>
        <dbReference type="PROSITE" id="PS51462"/>
    </source>
</evidence>
<evidence type="ECO:0000256" key="6">
    <source>
        <dbReference type="ARBA" id="ARBA00023211"/>
    </source>
</evidence>
<keyword evidence="10" id="KW-1185">Reference proteome</keyword>
<dbReference type="InterPro" id="IPR020084">
    <property type="entry name" value="NUDIX_hydrolase_CS"/>
</dbReference>
<dbReference type="GO" id="GO:0019693">
    <property type="term" value="P:ribose phosphate metabolic process"/>
    <property type="evidence" value="ECO:0007669"/>
    <property type="project" value="TreeGrafter"/>
</dbReference>
<dbReference type="NCBIfam" id="NF001938">
    <property type="entry name" value="PRK00714.1-5"/>
    <property type="match status" value="1"/>
</dbReference>
<dbReference type="InterPro" id="IPR022927">
    <property type="entry name" value="RppH"/>
</dbReference>
<dbReference type="Pfam" id="PF00293">
    <property type="entry name" value="NUDIX"/>
    <property type="match status" value="1"/>
</dbReference>
<evidence type="ECO:0000256" key="7">
    <source>
        <dbReference type="SAM" id="MobiDB-lite"/>
    </source>
</evidence>
<evidence type="ECO:0000256" key="2">
    <source>
        <dbReference type="ARBA" id="ARBA00005582"/>
    </source>
</evidence>
<comment type="similarity">
    <text evidence="2">Belongs to the Nudix hydrolase family.</text>
</comment>